<dbReference type="Proteomes" id="UP000266720">
    <property type="component" value="Chromosome"/>
</dbReference>
<evidence type="ECO:0000256" key="2">
    <source>
        <dbReference type="SAM" id="MobiDB-lite"/>
    </source>
</evidence>
<feature type="compositionally biased region" description="Basic and acidic residues" evidence="2">
    <location>
        <begin position="13"/>
        <end position="22"/>
    </location>
</feature>
<dbReference type="AlphaFoldDB" id="A0A3G1A736"/>
<proteinExistence type="predicted"/>
<dbReference type="STRING" id="697581.TCARB_0059"/>
<sequence>MSHKRPLVNEGQLEEKPREETSSKPQLSTPRPAILQTRTDRSSGNTSGDFIQKGLEGFKAVLESLGLDSSLASKLEEKYFAIDGEIRKINEKIDSLERERNKLLADKEKLTRLLKMFSEIRS</sequence>
<gene>
    <name evidence="3" type="ORF">TCARB_0059</name>
</gene>
<reference evidence="4" key="1">
    <citation type="book" date="2010" name="EXTREMOPHILES" publisher="0:0-0">
        <title>Complete genome sequences of ten hyperthermophilic archaea reveal their metabolic capabilities and possible ecological roles.</title>
        <editorList>
            <person name="?"/>
        </editorList>
        <authorList>
            <person name="Ravin N.V."/>
            <person name="Mardanov A.V."/>
            <person name="Bonch-Osmolovskaya E.A."/>
            <person name="Skryabin K.G."/>
        </authorList>
    </citation>
    <scope>NUCLEOTIDE SEQUENCE [LARGE SCALE GENOMIC DNA]</scope>
    <source>
        <strain evidence="4">1505</strain>
    </source>
</reference>
<dbReference type="KEGG" id="tcb:TCARB_0059"/>
<feature type="region of interest" description="Disordered" evidence="2">
    <location>
        <begin position="1"/>
        <end position="49"/>
    </location>
</feature>
<organism evidence="3 4">
    <name type="scientific">Thermofilum adornatum 1505</name>
    <dbReference type="NCBI Taxonomy" id="697581"/>
    <lineage>
        <taxon>Archaea</taxon>
        <taxon>Thermoproteota</taxon>
        <taxon>Thermoprotei</taxon>
        <taxon>Thermofilales</taxon>
        <taxon>Thermofilaceae</taxon>
        <taxon>Thermofilum</taxon>
    </lineage>
</organism>
<evidence type="ECO:0000313" key="3">
    <source>
        <dbReference type="EMBL" id="AJB41137.1"/>
    </source>
</evidence>
<protein>
    <submittedName>
        <fullName evidence="3">Uncharacterized protein</fullName>
    </submittedName>
</protein>
<dbReference type="EMBL" id="CP007493">
    <property type="protein sequence ID" value="AJB41137.1"/>
    <property type="molecule type" value="Genomic_DNA"/>
</dbReference>
<dbReference type="RefSeq" id="WP_052886388.1">
    <property type="nucleotide sequence ID" value="NZ_CP007493.1"/>
</dbReference>
<name>A0A3G1A736_9CREN</name>
<evidence type="ECO:0000313" key="4">
    <source>
        <dbReference type="Proteomes" id="UP000266720"/>
    </source>
</evidence>
<dbReference type="GeneID" id="25405526"/>
<keyword evidence="1" id="KW-0175">Coiled coil</keyword>
<evidence type="ECO:0000256" key="1">
    <source>
        <dbReference type="SAM" id="Coils"/>
    </source>
</evidence>
<feature type="coiled-coil region" evidence="1">
    <location>
        <begin position="79"/>
        <end position="113"/>
    </location>
</feature>
<accession>A0A3G1A736</accession>